<dbReference type="RefSeq" id="WP_120175809.1">
    <property type="nucleotide sequence ID" value="NZ_AP018786.1"/>
</dbReference>
<gene>
    <name evidence="2" type="ORF">SUTMEG_00280</name>
</gene>
<dbReference type="Proteomes" id="UP000271003">
    <property type="component" value="Chromosome"/>
</dbReference>
<dbReference type="InterPro" id="IPR009057">
    <property type="entry name" value="Homeodomain-like_sf"/>
</dbReference>
<dbReference type="Pfam" id="PF02954">
    <property type="entry name" value="HTH_8"/>
    <property type="match status" value="1"/>
</dbReference>
<dbReference type="Gene3D" id="1.10.10.60">
    <property type="entry name" value="Homeodomain-like"/>
    <property type="match status" value="1"/>
</dbReference>
<dbReference type="PANTHER" id="PTHR47918">
    <property type="entry name" value="DNA-BINDING PROTEIN FIS"/>
    <property type="match status" value="1"/>
</dbReference>
<organism evidence="2 3">
    <name type="scientific">Sutterella megalosphaeroides</name>
    <dbReference type="NCBI Taxonomy" id="2494234"/>
    <lineage>
        <taxon>Bacteria</taxon>
        <taxon>Pseudomonadati</taxon>
        <taxon>Pseudomonadota</taxon>
        <taxon>Betaproteobacteria</taxon>
        <taxon>Burkholderiales</taxon>
        <taxon>Sutterellaceae</taxon>
        <taxon>Sutterella</taxon>
    </lineage>
</organism>
<evidence type="ECO:0000313" key="2">
    <source>
        <dbReference type="EMBL" id="BBF22137.1"/>
    </source>
</evidence>
<feature type="domain" description="DNA binding HTH" evidence="1">
    <location>
        <begin position="72"/>
        <end position="110"/>
    </location>
</feature>
<dbReference type="AlphaFoldDB" id="A0A2Z6I982"/>
<dbReference type="EMBL" id="AP018786">
    <property type="protein sequence ID" value="BBF22137.1"/>
    <property type="molecule type" value="Genomic_DNA"/>
</dbReference>
<protein>
    <recommendedName>
        <fullName evidence="1">DNA binding HTH domain-containing protein</fullName>
    </recommendedName>
</protein>
<dbReference type="GO" id="GO:0043565">
    <property type="term" value="F:sequence-specific DNA binding"/>
    <property type="evidence" value="ECO:0007669"/>
    <property type="project" value="InterPro"/>
</dbReference>
<accession>A0A2Z6I982</accession>
<proteinExistence type="predicted"/>
<dbReference type="PANTHER" id="PTHR47918:SF1">
    <property type="entry name" value="DNA-BINDING PROTEIN FIS"/>
    <property type="match status" value="1"/>
</dbReference>
<dbReference type="PRINTS" id="PR01590">
    <property type="entry name" value="HTHFIS"/>
</dbReference>
<reference evidence="2 3" key="1">
    <citation type="journal article" date="2018" name="Int. J. Syst. Evol. Microbiol.">
        <title>Mesosutterella multiformis gen. nov., sp. nov., a member of the family Sutterellaceae and Sutterella megalosphaeroides sp. nov., isolated from human faeces.</title>
        <authorList>
            <person name="Sakamoto M."/>
            <person name="Ikeyama N."/>
            <person name="Kunihiro T."/>
            <person name="Iino T."/>
            <person name="Yuki M."/>
            <person name="Ohkuma M."/>
        </authorList>
    </citation>
    <scope>NUCLEOTIDE SEQUENCE [LARGE SCALE GENOMIC DNA]</scope>
    <source>
        <strain evidence="2 3">6FBBBH3</strain>
    </source>
</reference>
<dbReference type="OrthoDB" id="9802388at2"/>
<dbReference type="InterPro" id="IPR050207">
    <property type="entry name" value="Trans_regulatory_Fis"/>
</dbReference>
<dbReference type="SUPFAM" id="SSF46689">
    <property type="entry name" value="Homeodomain-like"/>
    <property type="match status" value="1"/>
</dbReference>
<dbReference type="KEGG" id="sutt:SUTMEG_00280"/>
<dbReference type="InterPro" id="IPR002197">
    <property type="entry name" value="HTH_Fis"/>
</dbReference>
<evidence type="ECO:0000259" key="1">
    <source>
        <dbReference type="Pfam" id="PF02954"/>
    </source>
</evidence>
<keyword evidence="3" id="KW-1185">Reference proteome</keyword>
<sequence length="124" mass="14007">MQQDDATIAPEDILSASPDLEEELKIFDPTTVPAARARTEDLQQVIVRHLDEYFARLDGRAPHPLHELVMSAVERPLLIYVMAMSHDNQSTAAQLLGINRNTLRKKLVQYGIAKDRRRGSFKGN</sequence>
<evidence type="ECO:0000313" key="3">
    <source>
        <dbReference type="Proteomes" id="UP000271003"/>
    </source>
</evidence>
<name>A0A2Z6I982_9BURK</name>